<comment type="caution">
    <text evidence="1">The sequence shown here is derived from an EMBL/GenBank/DDBJ whole genome shotgun (WGS) entry which is preliminary data.</text>
</comment>
<reference evidence="1 2" key="1">
    <citation type="submission" date="2020-05" db="EMBL/GenBank/DDBJ databases">
        <title>Genome Sequencing of Type Strains.</title>
        <authorList>
            <person name="Lemaire J.F."/>
            <person name="Inderbitzin P."/>
            <person name="Gregorio O.A."/>
            <person name="Collins S.B."/>
            <person name="Wespe N."/>
            <person name="Knight-Connoni V."/>
        </authorList>
    </citation>
    <scope>NUCLEOTIDE SEQUENCE [LARGE SCALE GENOMIC DNA]</scope>
    <source>
        <strain evidence="1 2">LMG 21957</strain>
    </source>
</reference>
<protein>
    <submittedName>
        <fullName evidence="1">Uncharacterized protein</fullName>
    </submittedName>
</protein>
<proteinExistence type="predicted"/>
<keyword evidence="2" id="KW-1185">Reference proteome</keyword>
<gene>
    <name evidence="1" type="ORF">HP552_11855</name>
</gene>
<dbReference type="AlphaFoldDB" id="A0A7Y6EVY9"/>
<sequence>MGKPEIRPAQEVGGLQFGNAVRCDISIIGTSLHAAFMPALDTGAYPYAPNWGFRGCRISVARPPRPSIRMTC</sequence>
<evidence type="ECO:0000313" key="2">
    <source>
        <dbReference type="Proteomes" id="UP000526125"/>
    </source>
</evidence>
<organism evidence="1 2">
    <name type="scientific">Paenibacillus xylanilyticus</name>
    <dbReference type="NCBI Taxonomy" id="248903"/>
    <lineage>
        <taxon>Bacteria</taxon>
        <taxon>Bacillati</taxon>
        <taxon>Bacillota</taxon>
        <taxon>Bacilli</taxon>
        <taxon>Bacillales</taxon>
        <taxon>Paenibacillaceae</taxon>
        <taxon>Paenibacillus</taxon>
    </lineage>
</organism>
<dbReference type="RefSeq" id="WP_175395670.1">
    <property type="nucleotide sequence ID" value="NZ_JABMCB010000177.1"/>
</dbReference>
<dbReference type="Proteomes" id="UP000526125">
    <property type="component" value="Unassembled WGS sequence"/>
</dbReference>
<evidence type="ECO:0000313" key="1">
    <source>
        <dbReference type="EMBL" id="NUU75925.1"/>
    </source>
</evidence>
<accession>A0A7Y6EVY9</accession>
<name>A0A7Y6EVY9_9BACL</name>
<dbReference type="EMBL" id="JABMCB010000177">
    <property type="protein sequence ID" value="NUU75925.1"/>
    <property type="molecule type" value="Genomic_DNA"/>
</dbReference>